<comment type="caution">
    <text evidence="1">The sequence shown here is derived from an EMBL/GenBank/DDBJ whole genome shotgun (WGS) entry which is preliminary data.</text>
</comment>
<gene>
    <name evidence="1" type="ORF">OWV82_012844</name>
</gene>
<proteinExistence type="predicted"/>
<dbReference type="EMBL" id="CM051400">
    <property type="protein sequence ID" value="KAJ4714342.1"/>
    <property type="molecule type" value="Genomic_DNA"/>
</dbReference>
<organism evidence="1 2">
    <name type="scientific">Melia azedarach</name>
    <name type="common">Chinaberry tree</name>
    <dbReference type="NCBI Taxonomy" id="155640"/>
    <lineage>
        <taxon>Eukaryota</taxon>
        <taxon>Viridiplantae</taxon>
        <taxon>Streptophyta</taxon>
        <taxon>Embryophyta</taxon>
        <taxon>Tracheophyta</taxon>
        <taxon>Spermatophyta</taxon>
        <taxon>Magnoliopsida</taxon>
        <taxon>eudicotyledons</taxon>
        <taxon>Gunneridae</taxon>
        <taxon>Pentapetalae</taxon>
        <taxon>rosids</taxon>
        <taxon>malvids</taxon>
        <taxon>Sapindales</taxon>
        <taxon>Meliaceae</taxon>
        <taxon>Melia</taxon>
    </lineage>
</organism>
<accession>A0ACC1XTV9</accession>
<keyword evidence="2" id="KW-1185">Reference proteome</keyword>
<evidence type="ECO:0000313" key="1">
    <source>
        <dbReference type="EMBL" id="KAJ4714342.1"/>
    </source>
</evidence>
<protein>
    <submittedName>
        <fullName evidence="1">Auxilin-like protein 1</fullName>
    </submittedName>
</protein>
<reference evidence="1 2" key="1">
    <citation type="journal article" date="2023" name="Science">
        <title>Complex scaffold remodeling in plant triterpene biosynthesis.</title>
        <authorList>
            <person name="De La Pena R."/>
            <person name="Hodgson H."/>
            <person name="Liu J.C."/>
            <person name="Stephenson M.J."/>
            <person name="Martin A.C."/>
            <person name="Owen C."/>
            <person name="Harkess A."/>
            <person name="Leebens-Mack J."/>
            <person name="Jimenez L.E."/>
            <person name="Osbourn A."/>
            <person name="Sattely E.S."/>
        </authorList>
    </citation>
    <scope>NUCLEOTIDE SEQUENCE [LARGE SCALE GENOMIC DNA]</scope>
    <source>
        <strain evidence="2">cv. JPN11</strain>
        <tissue evidence="1">Leaf</tissue>
    </source>
</reference>
<name>A0ACC1XTV9_MELAZ</name>
<evidence type="ECO:0000313" key="2">
    <source>
        <dbReference type="Proteomes" id="UP001164539"/>
    </source>
</evidence>
<sequence length="1509" mass="173257">MENLSYSRQPNKSATSLSKKPCNGSNFITKTTYDDVFGGPPKFGAPTLAPRVEEYSEIFGGFHAPRPSSIPVLDLPVVDDEDVFFDVRSSGFDYDEVFGGFDGLDCAVSFEELMMEESNGVGGDVDSCEEAWTPAETDSLSEDSGHSGKNQSLSDGDSYESIDGSMEFSISYHKANQRSDEDMSKGITHVTQLHAVPGYTFLVDKTTPLEKAYYVNPPLEVTDDSNLYMDFGEGVMREKNLRKTLSQPCTGGSGEQTFASGLKPQRGYSRNSSLPNEMFVTISEINLRTQPSEVPPPCRPAPLLDVTIGDSGEIPKNNRTTASEGTVGDSSPPFYDVEVDASSSAAASAAAVKEVMEKAQAKLKTAKELLERKRDAVQSRKHDKKDKDEKIFGSVGGPSGIKEERVHGSCGRQANEMKFCVREERQRDIKTMKAVPDSVGGENLFNVDRTLEEKHGRPDKIDGADTRNHEFRQKMKKGAMEAVEQQQVQSRKIETNSKDPELVENEAYERKLKSAKEAYERQESNRRSGASKATRKHKGHEKQVKVAQEVFEQVEDEKKFRMVQHSVEIEKKPTGNDEPDNRENLVKVQKESRFKDEKAVKHQKNEKRLEETNRSKENETRFKESCEREANGGSQREAFQQEENEKKLKEAFEPVESEKKVKETLEQEDKERWLKGIFEQVEKEKKLKEAHKREESEKKMKEALEQIENEKQQREAREREEYEKRQREAREREEYEKWQREAREREEYEKPQREAREREEYEKQQREAHEREEYEKQQWEAREREEYEKQQREAHEREEYEKKLEKALENEERERKQKEAAKKEETEKRLQEACEREKMERRLKEAHEREETRKRLGEVFEPGNNCTMLNEALGRVEKCDTRSKETFEKEENRNMSKEARSENEKSVEDAGEVEDLMEPNGAYEQTRWDEYGKKLKMAEGPRVFKEVEDLKVSEMGQFLDNNEDIGVTELAGQHAENGKKGQVTQGAFAHEENIKIQIENRDSEMVAEAVEIPNEMVDRKFEVFNMAQGNLKNEEYIVKMKGVVEPLCKDHSARTSEPGTGTGQEKTKSALQADSGIRNQERKFANEWVERQTNVKQAQVGLNQKENKEKFVPTQPVKESIHNGRKMEASQASSLEGKGHIQKTVKSVNTSQSSERKEKDINEILTSEDKEAQRMRRERELENERLRKIEEEREREREREKDRMAVDIATLEAREKVYAEVRERTERSAVERATAEARQRALAEARERLEKACAEAKEKSLAEKASTEARLRAERAAVERATAEARERAVEKAMAERAAFEARERVDRTSSEKISASRNSAMRPSSSSSDLQDQKFQSASSLSSSRYPYSSGYGASYSTERSEGVEGESVQRCRARLERHRRTAERAAKALAEKNMRDLLAQREQAERNRLAETLDADVKRWSSGKEGNLRALLSTLQYILGPDSGWHPIPLTEVITSAAVKKAYRKATLCVHPDKLQQRGASIQQKYICEKVFDLLKEAWNKFNSEER</sequence>
<dbReference type="Proteomes" id="UP001164539">
    <property type="component" value="Chromosome 7"/>
</dbReference>